<dbReference type="InterPro" id="IPR004381">
    <property type="entry name" value="Glycerate_kinase"/>
</dbReference>
<accession>A0A1I4TY33</accession>
<dbReference type="PANTHER" id="PTHR21599:SF0">
    <property type="entry name" value="GLYCERATE KINASE"/>
    <property type="match status" value="1"/>
</dbReference>
<dbReference type="InterPro" id="IPR018197">
    <property type="entry name" value="Glycerate_kinase_RE-like"/>
</dbReference>
<gene>
    <name evidence="1" type="ORF">SAMN05192568_106012</name>
</gene>
<dbReference type="SUPFAM" id="SSF110738">
    <property type="entry name" value="Glycerate kinase I"/>
    <property type="match status" value="1"/>
</dbReference>
<dbReference type="STRING" id="582667.SAMN05192568_106012"/>
<sequence>MKLSLILAATVAASPLGGRLKLRFKPLFPFFEVGEAVECTDLIVTAEGGLNYKSARGNIPAEIGRRGAAEGKAVIVLAGTLGEHLGDVLDEGVCAYFSALGRPQSLKDAMRNVRSQLERIAEQVMRTFLAGVALGHPRTGVGQG</sequence>
<proteinExistence type="predicted"/>
<evidence type="ECO:0000313" key="2">
    <source>
        <dbReference type="Proteomes" id="UP000199048"/>
    </source>
</evidence>
<dbReference type="Pfam" id="PF02595">
    <property type="entry name" value="Gly_kinase"/>
    <property type="match status" value="1"/>
</dbReference>
<dbReference type="GO" id="GO:0008887">
    <property type="term" value="F:glycerate kinase activity"/>
    <property type="evidence" value="ECO:0007669"/>
    <property type="project" value="InterPro"/>
</dbReference>
<evidence type="ECO:0000313" key="1">
    <source>
        <dbReference type="EMBL" id="SFM81480.1"/>
    </source>
</evidence>
<keyword evidence="2" id="KW-1185">Reference proteome</keyword>
<dbReference type="EMBL" id="FOTK01000060">
    <property type="protein sequence ID" value="SFM81480.1"/>
    <property type="molecule type" value="Genomic_DNA"/>
</dbReference>
<dbReference type="PANTHER" id="PTHR21599">
    <property type="entry name" value="GLYCERATE KINASE"/>
    <property type="match status" value="1"/>
</dbReference>
<keyword evidence="1" id="KW-0808">Transferase</keyword>
<name>A0A1I4TY33_9HYPH</name>
<organism evidence="1 2">
    <name type="scientific">Methylobacterium pseudosasicola</name>
    <dbReference type="NCBI Taxonomy" id="582667"/>
    <lineage>
        <taxon>Bacteria</taxon>
        <taxon>Pseudomonadati</taxon>
        <taxon>Pseudomonadota</taxon>
        <taxon>Alphaproteobacteria</taxon>
        <taxon>Hyphomicrobiales</taxon>
        <taxon>Methylobacteriaceae</taxon>
        <taxon>Methylobacterium</taxon>
    </lineage>
</organism>
<dbReference type="GO" id="GO:0031388">
    <property type="term" value="P:organic acid phosphorylation"/>
    <property type="evidence" value="ECO:0007669"/>
    <property type="project" value="InterPro"/>
</dbReference>
<dbReference type="Proteomes" id="UP000199048">
    <property type="component" value="Unassembled WGS sequence"/>
</dbReference>
<dbReference type="Gene3D" id="3.40.50.10350">
    <property type="entry name" value="Glycerate kinase, domain 1"/>
    <property type="match status" value="1"/>
</dbReference>
<reference evidence="2" key="1">
    <citation type="submission" date="2016-10" db="EMBL/GenBank/DDBJ databases">
        <authorList>
            <person name="Varghese N."/>
            <person name="Submissions S."/>
        </authorList>
    </citation>
    <scope>NUCLEOTIDE SEQUENCE [LARGE SCALE GENOMIC DNA]</scope>
    <source>
        <strain evidence="2">BL36</strain>
    </source>
</reference>
<dbReference type="InterPro" id="IPR036129">
    <property type="entry name" value="Glycerate_kinase_sf"/>
</dbReference>
<dbReference type="OrthoDB" id="9774290at2"/>
<dbReference type="RefSeq" id="WP_092046476.1">
    <property type="nucleotide sequence ID" value="NZ_FOTK01000060.1"/>
</dbReference>
<protein>
    <submittedName>
        <fullName evidence="1">Glycerate kinase</fullName>
    </submittedName>
</protein>
<keyword evidence="1" id="KW-0418">Kinase</keyword>
<dbReference type="AlphaFoldDB" id="A0A1I4TY33"/>